<dbReference type="EMBL" id="JAROAS010000006">
    <property type="protein sequence ID" value="MED4126971.1"/>
    <property type="molecule type" value="Genomic_DNA"/>
</dbReference>
<feature type="transmembrane region" description="Helical" evidence="6">
    <location>
        <begin position="6"/>
        <end position="27"/>
    </location>
</feature>
<dbReference type="PIRSF" id="PIRSF006483">
    <property type="entry name" value="Membrane_protein_YitT"/>
    <property type="match status" value="1"/>
</dbReference>
<dbReference type="PANTHER" id="PTHR33545:SF3">
    <property type="entry name" value="UPF0750 MEMBRANE PROTEIN YQFU"/>
    <property type="match status" value="1"/>
</dbReference>
<feature type="transmembrane region" description="Helical" evidence="6">
    <location>
        <begin position="143"/>
        <end position="166"/>
    </location>
</feature>
<evidence type="ECO:0000313" key="9">
    <source>
        <dbReference type="Proteomes" id="UP001341820"/>
    </source>
</evidence>
<comment type="subcellular location">
    <subcellularLocation>
        <location evidence="1">Cell membrane</location>
        <topology evidence="1">Multi-pass membrane protein</topology>
    </subcellularLocation>
</comment>
<keyword evidence="4 6" id="KW-1133">Transmembrane helix</keyword>
<name>A0ABU6NFI1_9BACI</name>
<evidence type="ECO:0000259" key="7">
    <source>
        <dbReference type="Pfam" id="PF10035"/>
    </source>
</evidence>
<dbReference type="InterPro" id="IPR015867">
    <property type="entry name" value="N-reg_PII/ATP_PRibTrfase_C"/>
</dbReference>
<dbReference type="RefSeq" id="WP_328236328.1">
    <property type="nucleotide sequence ID" value="NZ_JAROAS010000006.1"/>
</dbReference>
<gene>
    <name evidence="8" type="ORF">P5F74_02380</name>
</gene>
<evidence type="ECO:0000256" key="2">
    <source>
        <dbReference type="ARBA" id="ARBA00022475"/>
    </source>
</evidence>
<proteinExistence type="predicted"/>
<protein>
    <submittedName>
        <fullName evidence="8">YitT family protein</fullName>
    </submittedName>
</protein>
<evidence type="ECO:0000256" key="5">
    <source>
        <dbReference type="ARBA" id="ARBA00023136"/>
    </source>
</evidence>
<feature type="transmembrane region" description="Helical" evidence="6">
    <location>
        <begin position="48"/>
        <end position="67"/>
    </location>
</feature>
<evidence type="ECO:0000256" key="6">
    <source>
        <dbReference type="SAM" id="Phobius"/>
    </source>
</evidence>
<evidence type="ECO:0000256" key="1">
    <source>
        <dbReference type="ARBA" id="ARBA00004651"/>
    </source>
</evidence>
<keyword evidence="5 6" id="KW-0472">Membrane</keyword>
<feature type="transmembrane region" description="Helical" evidence="6">
    <location>
        <begin position="73"/>
        <end position="92"/>
    </location>
</feature>
<evidence type="ECO:0000256" key="4">
    <source>
        <dbReference type="ARBA" id="ARBA00022989"/>
    </source>
</evidence>
<accession>A0ABU6NFI1</accession>
<evidence type="ECO:0000256" key="3">
    <source>
        <dbReference type="ARBA" id="ARBA00022692"/>
    </source>
</evidence>
<dbReference type="PANTHER" id="PTHR33545">
    <property type="entry name" value="UPF0750 MEMBRANE PROTEIN YITT-RELATED"/>
    <property type="match status" value="1"/>
</dbReference>
<feature type="transmembrane region" description="Helical" evidence="6">
    <location>
        <begin position="104"/>
        <end position="123"/>
    </location>
</feature>
<dbReference type="InterPro" id="IPR003740">
    <property type="entry name" value="YitT"/>
</dbReference>
<dbReference type="Proteomes" id="UP001341820">
    <property type="component" value="Unassembled WGS sequence"/>
</dbReference>
<sequence>MVYFSLRWLFVLIGAIFAAVAIELFLLPNNIIDGGIIGISLILNQLSSINFGLLVFIINLPFLYIGYKHLGKGFFIYSLLGIVGLAVTEAILHQFHFAPITDTPLLATIFGGLLLGIGVGIVIRNGGAMDGTEILSLIITKRLPFTVGECVLVFNLFVFAWAAFVFGIENAMYSVLTYYVAAKAIDTVVEGLDATKAVMIVSSHYEELTTIITKRLGKGVTRLKAQGGYEGDKKDVLYVVVKRMEIIQLKKAIYAVDKHAFFTIIDAHESRGSTFKQKEDH</sequence>
<organism evidence="8 9">
    <name type="scientific">Shouchella miscanthi</name>
    <dbReference type="NCBI Taxonomy" id="2598861"/>
    <lineage>
        <taxon>Bacteria</taxon>
        <taxon>Bacillati</taxon>
        <taxon>Bacillota</taxon>
        <taxon>Bacilli</taxon>
        <taxon>Bacillales</taxon>
        <taxon>Bacillaceae</taxon>
        <taxon>Shouchella</taxon>
    </lineage>
</organism>
<dbReference type="Gene3D" id="3.30.70.120">
    <property type="match status" value="1"/>
</dbReference>
<dbReference type="Pfam" id="PF02588">
    <property type="entry name" value="YitT_membrane"/>
    <property type="match status" value="1"/>
</dbReference>
<keyword evidence="3 6" id="KW-0812">Transmembrane</keyword>
<dbReference type="InterPro" id="IPR019264">
    <property type="entry name" value="DUF2179"/>
</dbReference>
<dbReference type="CDD" id="cd16380">
    <property type="entry name" value="YitT_C"/>
    <property type="match status" value="1"/>
</dbReference>
<feature type="domain" description="DUF2179" evidence="7">
    <location>
        <begin position="219"/>
        <end position="272"/>
    </location>
</feature>
<evidence type="ECO:0000313" key="8">
    <source>
        <dbReference type="EMBL" id="MED4126971.1"/>
    </source>
</evidence>
<keyword evidence="2" id="KW-1003">Cell membrane</keyword>
<comment type="caution">
    <text evidence="8">The sequence shown here is derived from an EMBL/GenBank/DDBJ whole genome shotgun (WGS) entry which is preliminary data.</text>
</comment>
<dbReference type="Pfam" id="PF10035">
    <property type="entry name" value="DUF2179"/>
    <property type="match status" value="1"/>
</dbReference>
<keyword evidence="9" id="KW-1185">Reference proteome</keyword>
<dbReference type="InterPro" id="IPR051461">
    <property type="entry name" value="UPF0750_membrane"/>
</dbReference>
<reference evidence="8 9" key="1">
    <citation type="submission" date="2023-03" db="EMBL/GenBank/DDBJ databases">
        <title>Bacillus Genome Sequencing.</title>
        <authorList>
            <person name="Dunlap C."/>
        </authorList>
    </citation>
    <scope>NUCLEOTIDE SEQUENCE [LARGE SCALE GENOMIC DNA]</scope>
    <source>
        <strain evidence="8 9">B-4107</strain>
    </source>
</reference>